<dbReference type="Proteomes" id="UP000038040">
    <property type="component" value="Unplaced"/>
</dbReference>
<evidence type="ECO:0000313" key="6">
    <source>
        <dbReference type="WBParaSite" id="DME_0000522001-mRNA-1"/>
    </source>
</evidence>
<dbReference type="WBParaSite" id="DME_0000522001-mRNA-1">
    <property type="protein sequence ID" value="DME_0000522001-mRNA-1"/>
    <property type="gene ID" value="DME_0000522001"/>
</dbReference>
<reference evidence="6" key="1">
    <citation type="submission" date="2017-02" db="UniProtKB">
        <authorList>
            <consortium name="WormBaseParasite"/>
        </authorList>
    </citation>
    <scope>IDENTIFICATION</scope>
</reference>
<dbReference type="OrthoDB" id="5874030at2759"/>
<evidence type="ECO:0000256" key="1">
    <source>
        <dbReference type="SAM" id="Coils"/>
    </source>
</evidence>
<accession>A0A0N4UD39</accession>
<gene>
    <name evidence="3" type="ORF">DME_LOCUS9019</name>
</gene>
<dbReference type="STRING" id="318479.A0A0N4UD39"/>
<evidence type="ECO:0000256" key="2">
    <source>
        <dbReference type="SAM" id="MobiDB-lite"/>
    </source>
</evidence>
<name>A0A0N4UD39_DRAME</name>
<reference evidence="3 5" key="2">
    <citation type="submission" date="2018-11" db="EMBL/GenBank/DDBJ databases">
        <authorList>
            <consortium name="Pathogen Informatics"/>
        </authorList>
    </citation>
    <scope>NUCLEOTIDE SEQUENCE [LARGE SCALE GENOMIC DNA]</scope>
</reference>
<keyword evidence="5" id="KW-1185">Reference proteome</keyword>
<evidence type="ECO:0000313" key="5">
    <source>
        <dbReference type="Proteomes" id="UP000274756"/>
    </source>
</evidence>
<sequence length="191" mass="21766">MSSNNPLYGRVPTRTRHNRIAMENNLERNENCGKISSIQGEWISPISPIIEGECESVPKNHGDQKKEYRRVTKLPKSGDFVAKENGSIAKSPHRMSSTSLAVEDNEEGRMSPISPIIERFNSKTSQYRSFNMKKMSERNQKVLEQLANLRLQLKQKQQQMEQNLNIASGLPIRRIRTPTNDKSSDEVIATI</sequence>
<dbReference type="AlphaFoldDB" id="A0A0N4UD39"/>
<dbReference type="Proteomes" id="UP000274756">
    <property type="component" value="Unassembled WGS sequence"/>
</dbReference>
<protein>
    <submittedName>
        <fullName evidence="3 6">Uncharacterized protein</fullName>
    </submittedName>
</protein>
<feature type="coiled-coil region" evidence="1">
    <location>
        <begin position="132"/>
        <end position="166"/>
    </location>
</feature>
<evidence type="ECO:0000313" key="3">
    <source>
        <dbReference type="EMBL" id="VDN59046.1"/>
    </source>
</evidence>
<organism evidence="4 6">
    <name type="scientific">Dracunculus medinensis</name>
    <name type="common">Guinea worm</name>
    <dbReference type="NCBI Taxonomy" id="318479"/>
    <lineage>
        <taxon>Eukaryota</taxon>
        <taxon>Metazoa</taxon>
        <taxon>Ecdysozoa</taxon>
        <taxon>Nematoda</taxon>
        <taxon>Chromadorea</taxon>
        <taxon>Rhabditida</taxon>
        <taxon>Spirurina</taxon>
        <taxon>Dracunculoidea</taxon>
        <taxon>Dracunculidae</taxon>
        <taxon>Dracunculus</taxon>
    </lineage>
</organism>
<dbReference type="EMBL" id="UYYG01001175">
    <property type="protein sequence ID" value="VDN59046.1"/>
    <property type="molecule type" value="Genomic_DNA"/>
</dbReference>
<keyword evidence="1" id="KW-0175">Coiled coil</keyword>
<proteinExistence type="predicted"/>
<evidence type="ECO:0000313" key="4">
    <source>
        <dbReference type="Proteomes" id="UP000038040"/>
    </source>
</evidence>
<feature type="region of interest" description="Disordered" evidence="2">
    <location>
        <begin position="86"/>
        <end position="108"/>
    </location>
</feature>